<keyword evidence="2" id="KW-0472">Membrane</keyword>
<feature type="transmembrane region" description="Helical" evidence="2">
    <location>
        <begin position="256"/>
        <end position="277"/>
    </location>
</feature>
<name>A0ABV3DPQ9_9ACTN</name>
<organism evidence="3 4">
    <name type="scientific">Streptodolium elevatio</name>
    <dbReference type="NCBI Taxonomy" id="3157996"/>
    <lineage>
        <taxon>Bacteria</taxon>
        <taxon>Bacillati</taxon>
        <taxon>Actinomycetota</taxon>
        <taxon>Actinomycetes</taxon>
        <taxon>Kitasatosporales</taxon>
        <taxon>Streptomycetaceae</taxon>
        <taxon>Streptodolium</taxon>
    </lineage>
</organism>
<reference evidence="3 4" key="1">
    <citation type="submission" date="2024-06" db="EMBL/GenBank/DDBJ databases">
        <title>The Natural Products Discovery Center: Release of the First 8490 Sequenced Strains for Exploring Actinobacteria Biosynthetic Diversity.</title>
        <authorList>
            <person name="Kalkreuter E."/>
            <person name="Kautsar S.A."/>
            <person name="Yang D."/>
            <person name="Bader C.D."/>
            <person name="Teijaro C.N."/>
            <person name="Fluegel L."/>
            <person name="Davis C.M."/>
            <person name="Simpson J.R."/>
            <person name="Lauterbach L."/>
            <person name="Steele A.D."/>
            <person name="Gui C."/>
            <person name="Meng S."/>
            <person name="Li G."/>
            <person name="Viehrig K."/>
            <person name="Ye F."/>
            <person name="Su P."/>
            <person name="Kiefer A.F."/>
            <person name="Nichols A."/>
            <person name="Cepeda A.J."/>
            <person name="Yan W."/>
            <person name="Fan B."/>
            <person name="Jiang Y."/>
            <person name="Adhikari A."/>
            <person name="Zheng C.-J."/>
            <person name="Schuster L."/>
            <person name="Cowan T.M."/>
            <person name="Smanski M.J."/>
            <person name="Chevrette M.G."/>
            <person name="De Carvalho L.P.S."/>
            <person name="Shen B."/>
        </authorList>
    </citation>
    <scope>NUCLEOTIDE SEQUENCE [LARGE SCALE GENOMIC DNA]</scope>
    <source>
        <strain evidence="3 4">NPDC048946</strain>
    </source>
</reference>
<sequence length="371" mass="38061">MFELFDPLDPLDPLDSFDLFDPSDRQGVSMSSARTPHAEPEAAAHRAHAGPVNLPPRRIAALVAGALVVIQAGMLVLFAWPNARLHPRDVPISVSGPPPAVAQIVEGLRRADPGAFKVHVAEDEAAARDRVLDRKDYGALVVGPEGPRVLVASGASVPVAQLLEQVAAGANGGRPVPVDDLVPPASGDPRGTGLNSGMLPLVLTGMFSGILLTLLVSQVRWRVVAAAAFSLVGGVCATGLMQGWVEAIRGPFALNAAVLAAMMFAIGVTIIGFAAVFGRPGMAVGAVLMFLVGNPLSGVAAGPQMLPQPWGAFGQFLPPGAGGSLLRSTAFFDGQGAARPLAVLLGWMVLAAGLIAAAALLDRRTRPAASP</sequence>
<feature type="transmembrane region" description="Helical" evidence="2">
    <location>
        <begin position="341"/>
        <end position="361"/>
    </location>
</feature>
<evidence type="ECO:0000256" key="2">
    <source>
        <dbReference type="SAM" id="Phobius"/>
    </source>
</evidence>
<dbReference type="Proteomes" id="UP001551482">
    <property type="component" value="Unassembled WGS sequence"/>
</dbReference>
<comment type="caution">
    <text evidence="3">The sequence shown here is derived from an EMBL/GenBank/DDBJ whole genome shotgun (WGS) entry which is preliminary data.</text>
</comment>
<evidence type="ECO:0000313" key="3">
    <source>
        <dbReference type="EMBL" id="MEU8137741.1"/>
    </source>
</evidence>
<feature type="transmembrane region" description="Helical" evidence="2">
    <location>
        <begin position="223"/>
        <end position="244"/>
    </location>
</feature>
<keyword evidence="2" id="KW-1133">Transmembrane helix</keyword>
<protein>
    <submittedName>
        <fullName evidence="3">ABC transporter permease</fullName>
    </submittedName>
</protein>
<gene>
    <name evidence="3" type="ORF">AB0C36_30030</name>
</gene>
<feature type="transmembrane region" description="Helical" evidence="2">
    <location>
        <begin position="59"/>
        <end position="80"/>
    </location>
</feature>
<dbReference type="EMBL" id="JBEZFP010000098">
    <property type="protein sequence ID" value="MEU8137741.1"/>
    <property type="molecule type" value="Genomic_DNA"/>
</dbReference>
<accession>A0ABV3DPQ9</accession>
<feature type="region of interest" description="Disordered" evidence="1">
    <location>
        <begin position="25"/>
        <end position="49"/>
    </location>
</feature>
<proteinExistence type="predicted"/>
<keyword evidence="4" id="KW-1185">Reference proteome</keyword>
<keyword evidence="2" id="KW-0812">Transmembrane</keyword>
<evidence type="ECO:0000256" key="1">
    <source>
        <dbReference type="SAM" id="MobiDB-lite"/>
    </source>
</evidence>
<dbReference type="RefSeq" id="WP_358360077.1">
    <property type="nucleotide sequence ID" value="NZ_JBEZFP010000098.1"/>
</dbReference>
<evidence type="ECO:0000313" key="4">
    <source>
        <dbReference type="Proteomes" id="UP001551482"/>
    </source>
</evidence>
<feature type="transmembrane region" description="Helical" evidence="2">
    <location>
        <begin position="284"/>
        <end position="306"/>
    </location>
</feature>
<feature type="transmembrane region" description="Helical" evidence="2">
    <location>
        <begin position="198"/>
        <end position="216"/>
    </location>
</feature>